<dbReference type="GO" id="GO:0004637">
    <property type="term" value="F:phosphoribosylamine-glycine ligase activity"/>
    <property type="evidence" value="ECO:0007669"/>
    <property type="project" value="TreeGrafter"/>
</dbReference>
<reference evidence="14 15" key="1">
    <citation type="journal article" date="2016" name="Nat. Commun.">
        <title>Thousands of microbial genomes shed light on interconnected biogeochemical processes in an aquifer system.</title>
        <authorList>
            <person name="Anantharaman K."/>
            <person name="Brown C.T."/>
            <person name="Hug L.A."/>
            <person name="Sharon I."/>
            <person name="Castelle C.J."/>
            <person name="Probst A.J."/>
            <person name="Thomas B.C."/>
            <person name="Singh A."/>
            <person name="Wilkins M.J."/>
            <person name="Karaoz U."/>
            <person name="Brodie E.L."/>
            <person name="Williams K.H."/>
            <person name="Hubbard S.S."/>
            <person name="Banfield J.F."/>
        </authorList>
    </citation>
    <scope>NUCLEOTIDE SEQUENCE [LARGE SCALE GENOMIC DNA]</scope>
</reference>
<evidence type="ECO:0000256" key="5">
    <source>
        <dbReference type="ARBA" id="ARBA00022598"/>
    </source>
</evidence>
<dbReference type="AlphaFoldDB" id="A0A1F7H006"/>
<dbReference type="GO" id="GO:0006189">
    <property type="term" value="P:'de novo' IMP biosynthetic process"/>
    <property type="evidence" value="ECO:0007669"/>
    <property type="project" value="UniProtKB-UniPathway"/>
</dbReference>
<evidence type="ECO:0000256" key="11">
    <source>
        <dbReference type="ARBA" id="ARBA00049057"/>
    </source>
</evidence>
<evidence type="ECO:0000256" key="2">
    <source>
        <dbReference type="ARBA" id="ARBA00010280"/>
    </source>
</evidence>
<keyword evidence="5 14" id="KW-0436">Ligase</keyword>
<organism evidence="14 15">
    <name type="scientific">Candidatus Roizmanbacteria bacterium RIFCSPHIGHO2_02_FULL_37_24</name>
    <dbReference type="NCBI Taxonomy" id="1802037"/>
    <lineage>
        <taxon>Bacteria</taxon>
        <taxon>Candidatus Roizmaniibacteriota</taxon>
    </lineage>
</organism>
<dbReference type="GO" id="GO:0046084">
    <property type="term" value="P:adenine biosynthetic process"/>
    <property type="evidence" value="ECO:0007669"/>
    <property type="project" value="TreeGrafter"/>
</dbReference>
<name>A0A1F7H006_9BACT</name>
<sequence>MKKLTYKQSGVDYDAMDPLKRMAQIEGQKTVKNLKFSGFQEYKNSRGESAYVVEGKDSYFACVEEGLGTKSLIADDMRSVTGKTYYDSLAQDTVAMIVNDLITVGAQPITVLAYWAVGNSNWFNDKKRMEDLTKGWAHACNLAEASWGGGETPTLKGIIKTNIIDLAGAAFGIIKPKQRLTLGDELQAGDAIILFQSSGIHANGLTIARKIGSNLPKKYATKISDGEMYGEALLNPTIIYTSLIRQLFEEGIRIHYMVNITGHGWRKIMRHSKNFTYRIRSIPPVPKVIQFIMNKGPVDIKEAYANFNMGAGFAVFVPQKDIKKTIKIAEQNHIKAYNAGSVEKGQKQIIIEPLKIVYKGDLLKVKA</sequence>
<dbReference type="SUPFAM" id="SSF55326">
    <property type="entry name" value="PurM N-terminal domain-like"/>
    <property type="match status" value="1"/>
</dbReference>
<comment type="similarity">
    <text evidence="2">Belongs to the AIR synthase family.</text>
</comment>
<evidence type="ECO:0000313" key="15">
    <source>
        <dbReference type="Proteomes" id="UP000177159"/>
    </source>
</evidence>
<dbReference type="InterPro" id="IPR036921">
    <property type="entry name" value="PurM-like_N_sf"/>
</dbReference>
<dbReference type="GO" id="GO:0005524">
    <property type="term" value="F:ATP binding"/>
    <property type="evidence" value="ECO:0007669"/>
    <property type="project" value="UniProtKB-KW"/>
</dbReference>
<comment type="caution">
    <text evidence="14">The sequence shown here is derived from an EMBL/GenBank/DDBJ whole genome shotgun (WGS) entry which is preliminary data.</text>
</comment>
<gene>
    <name evidence="14" type="ORF">A3C24_01225</name>
</gene>
<keyword evidence="6" id="KW-0547">Nucleotide-binding</keyword>
<feature type="domain" description="PurM-like N-terminal" evidence="12">
    <location>
        <begin position="49"/>
        <end position="174"/>
    </location>
</feature>
<comment type="catalytic activity">
    <reaction evidence="11">
        <text>2-formamido-N(1)-(5-O-phospho-beta-D-ribosyl)acetamidine + ATP = 5-amino-1-(5-phospho-beta-D-ribosyl)imidazole + ADP + phosphate + H(+)</text>
        <dbReference type="Rhea" id="RHEA:23032"/>
        <dbReference type="ChEBI" id="CHEBI:15378"/>
        <dbReference type="ChEBI" id="CHEBI:30616"/>
        <dbReference type="ChEBI" id="CHEBI:43474"/>
        <dbReference type="ChEBI" id="CHEBI:137981"/>
        <dbReference type="ChEBI" id="CHEBI:147287"/>
        <dbReference type="ChEBI" id="CHEBI:456216"/>
        <dbReference type="EC" id="6.3.3.1"/>
    </reaction>
</comment>
<dbReference type="InterPro" id="IPR036676">
    <property type="entry name" value="PurM-like_C_sf"/>
</dbReference>
<dbReference type="EMBL" id="MFZM01000004">
    <property type="protein sequence ID" value="OGK24727.1"/>
    <property type="molecule type" value="Genomic_DNA"/>
</dbReference>
<dbReference type="Pfam" id="PF02769">
    <property type="entry name" value="AIRS_C"/>
    <property type="match status" value="1"/>
</dbReference>
<dbReference type="Gene3D" id="3.30.1330.10">
    <property type="entry name" value="PurM-like, N-terminal domain"/>
    <property type="match status" value="1"/>
</dbReference>
<evidence type="ECO:0000256" key="9">
    <source>
        <dbReference type="ARBA" id="ARBA00032931"/>
    </source>
</evidence>
<proteinExistence type="inferred from homology"/>
<accession>A0A1F7H006</accession>
<dbReference type="EC" id="6.3.3.1" evidence="3"/>
<dbReference type="PANTHER" id="PTHR10520:SF12">
    <property type="entry name" value="TRIFUNCTIONAL PURINE BIOSYNTHETIC PROTEIN ADENOSINE-3"/>
    <property type="match status" value="1"/>
</dbReference>
<dbReference type="UniPathway" id="UPA00074">
    <property type="reaction ID" value="UER00129"/>
</dbReference>
<dbReference type="InterPro" id="IPR010918">
    <property type="entry name" value="PurM-like_C_dom"/>
</dbReference>
<evidence type="ECO:0000313" key="14">
    <source>
        <dbReference type="EMBL" id="OGK24727.1"/>
    </source>
</evidence>
<evidence type="ECO:0000256" key="4">
    <source>
        <dbReference type="ARBA" id="ARBA00020367"/>
    </source>
</evidence>
<dbReference type="Gene3D" id="3.90.650.10">
    <property type="entry name" value="PurM-like C-terminal domain"/>
    <property type="match status" value="1"/>
</dbReference>
<evidence type="ECO:0000259" key="13">
    <source>
        <dbReference type="Pfam" id="PF02769"/>
    </source>
</evidence>
<evidence type="ECO:0000259" key="12">
    <source>
        <dbReference type="Pfam" id="PF00586"/>
    </source>
</evidence>
<evidence type="ECO:0000256" key="3">
    <source>
        <dbReference type="ARBA" id="ARBA00013047"/>
    </source>
</evidence>
<comment type="pathway">
    <text evidence="1">Purine metabolism; IMP biosynthesis via de novo pathway; 5-amino-1-(5-phospho-D-ribosyl)imidazole from N(2)-formyl-N(1)-(5-phospho-D-ribosyl)glycinamide: step 2/2.</text>
</comment>
<dbReference type="InterPro" id="IPR016188">
    <property type="entry name" value="PurM-like_N"/>
</dbReference>
<dbReference type="PANTHER" id="PTHR10520">
    <property type="entry name" value="TRIFUNCTIONAL PURINE BIOSYNTHETIC PROTEIN ADENOSINE-3-RELATED"/>
    <property type="match status" value="1"/>
</dbReference>
<dbReference type="SUPFAM" id="SSF56042">
    <property type="entry name" value="PurM C-terminal domain-like"/>
    <property type="match status" value="1"/>
</dbReference>
<dbReference type="GO" id="GO:0004641">
    <property type="term" value="F:phosphoribosylformylglycinamidine cyclo-ligase activity"/>
    <property type="evidence" value="ECO:0007669"/>
    <property type="project" value="UniProtKB-EC"/>
</dbReference>
<evidence type="ECO:0000256" key="10">
    <source>
        <dbReference type="ARBA" id="ARBA00033093"/>
    </source>
</evidence>
<dbReference type="Pfam" id="PF00586">
    <property type="entry name" value="AIRS"/>
    <property type="match status" value="1"/>
</dbReference>
<evidence type="ECO:0000256" key="6">
    <source>
        <dbReference type="ARBA" id="ARBA00022741"/>
    </source>
</evidence>
<keyword evidence="7" id="KW-0067">ATP-binding</keyword>
<protein>
    <recommendedName>
        <fullName evidence="4">Phosphoribosylformylglycinamidine cyclo-ligase</fullName>
        <ecNumber evidence="3">6.3.3.1</ecNumber>
    </recommendedName>
    <alternativeName>
        <fullName evidence="9">AIR synthase</fullName>
    </alternativeName>
    <alternativeName>
        <fullName evidence="10">AIRS</fullName>
    </alternativeName>
    <alternativeName>
        <fullName evidence="8">Phosphoribosyl-aminoimidazole synthetase</fullName>
    </alternativeName>
</protein>
<evidence type="ECO:0000256" key="7">
    <source>
        <dbReference type="ARBA" id="ARBA00022840"/>
    </source>
</evidence>
<dbReference type="InterPro" id="IPR004733">
    <property type="entry name" value="PurM_cligase"/>
</dbReference>
<evidence type="ECO:0000256" key="8">
    <source>
        <dbReference type="ARBA" id="ARBA00031908"/>
    </source>
</evidence>
<evidence type="ECO:0000256" key="1">
    <source>
        <dbReference type="ARBA" id="ARBA00004686"/>
    </source>
</evidence>
<dbReference type="GO" id="GO:0005829">
    <property type="term" value="C:cytosol"/>
    <property type="evidence" value="ECO:0007669"/>
    <property type="project" value="TreeGrafter"/>
</dbReference>
<dbReference type="Proteomes" id="UP000177159">
    <property type="component" value="Unassembled WGS sequence"/>
</dbReference>
<feature type="domain" description="PurM-like C-terminal" evidence="13">
    <location>
        <begin position="187"/>
        <end position="349"/>
    </location>
</feature>